<proteinExistence type="predicted"/>
<feature type="signal peptide" evidence="2">
    <location>
        <begin position="1"/>
        <end position="31"/>
    </location>
</feature>
<feature type="transmembrane region" description="Helical" evidence="1">
    <location>
        <begin position="196"/>
        <end position="219"/>
    </location>
</feature>
<dbReference type="Pfam" id="PF07987">
    <property type="entry name" value="DUF1775"/>
    <property type="match status" value="1"/>
</dbReference>
<name>A0ABR7L5U1_9PSEU</name>
<evidence type="ECO:0000313" key="5">
    <source>
        <dbReference type="Proteomes" id="UP000734823"/>
    </source>
</evidence>
<dbReference type="Gene3D" id="2.60.40.2230">
    <property type="entry name" value="Uncharacterised protein YcnI-like PF07987, DUF1775"/>
    <property type="match status" value="1"/>
</dbReference>
<keyword evidence="1" id="KW-0472">Membrane</keyword>
<evidence type="ECO:0000256" key="2">
    <source>
        <dbReference type="SAM" id="SignalP"/>
    </source>
</evidence>
<gene>
    <name evidence="4" type="ORF">GPZ80_12820</name>
</gene>
<keyword evidence="5" id="KW-1185">Reference proteome</keyword>
<dbReference type="EMBL" id="JABVED010000006">
    <property type="protein sequence ID" value="MBC6448050.1"/>
    <property type="molecule type" value="Genomic_DNA"/>
</dbReference>
<dbReference type="RefSeq" id="WP_187220550.1">
    <property type="nucleotide sequence ID" value="NZ_JABVED010000006.1"/>
</dbReference>
<evidence type="ECO:0000313" key="4">
    <source>
        <dbReference type="EMBL" id="MBC6448050.1"/>
    </source>
</evidence>
<dbReference type="InterPro" id="IPR012533">
    <property type="entry name" value="YcnI-copper_dom"/>
</dbReference>
<evidence type="ECO:0000256" key="1">
    <source>
        <dbReference type="SAM" id="Phobius"/>
    </source>
</evidence>
<feature type="domain" description="YncI copper-binding" evidence="3">
    <location>
        <begin position="32"/>
        <end position="178"/>
    </location>
</feature>
<feature type="chain" id="PRO_5045360951" evidence="2">
    <location>
        <begin position="32"/>
        <end position="243"/>
    </location>
</feature>
<dbReference type="CDD" id="cd08545">
    <property type="entry name" value="YcnI_like"/>
    <property type="match status" value="1"/>
</dbReference>
<sequence length="243" mass="25074">MSRSISSAIRVLAVAIVAGAAMLLGAHTAFAHVSVSADGAVAGKYTKATFRVPNEKETTSTVRLEVTFPADHPFGRASVAPPAGWTATVKTRKLDVPVSHHGGAKLTEGVESITWEGGQIKPGEFAEFPVSFGPLPADADRLVFKALQTYSDGEVVRWIETPTGGAPEPEYPAPVLSLAAAPAAPADSGTDVLARVLGLVGAVTAFGALAACVAVLPVVRRRTAPPRSQIPAARVPAKEKAQV</sequence>
<comment type="caution">
    <text evidence="4">The sequence shown here is derived from an EMBL/GenBank/DDBJ whole genome shotgun (WGS) entry which is preliminary data.</text>
</comment>
<evidence type="ECO:0000259" key="3">
    <source>
        <dbReference type="Pfam" id="PF07987"/>
    </source>
</evidence>
<accession>A0ABR7L5U1</accession>
<dbReference type="InterPro" id="IPR038507">
    <property type="entry name" value="YcnI-like_sf"/>
</dbReference>
<organism evidence="4 5">
    <name type="scientific">Actinokineospora xionganensis</name>
    <dbReference type="NCBI Taxonomy" id="2684470"/>
    <lineage>
        <taxon>Bacteria</taxon>
        <taxon>Bacillati</taxon>
        <taxon>Actinomycetota</taxon>
        <taxon>Actinomycetes</taxon>
        <taxon>Pseudonocardiales</taxon>
        <taxon>Pseudonocardiaceae</taxon>
        <taxon>Actinokineospora</taxon>
    </lineage>
</organism>
<keyword evidence="2" id="KW-0732">Signal</keyword>
<reference evidence="4 5" key="1">
    <citation type="submission" date="2020-06" db="EMBL/GenBank/DDBJ databases">
        <title>Actinokineospora xiongansis sp. nov., isolated from soil of Baiyangdian.</title>
        <authorList>
            <person name="Zhang X."/>
        </authorList>
    </citation>
    <scope>NUCLEOTIDE SEQUENCE [LARGE SCALE GENOMIC DNA]</scope>
    <source>
        <strain evidence="4 5">HBU206404</strain>
    </source>
</reference>
<dbReference type="Proteomes" id="UP000734823">
    <property type="component" value="Unassembled WGS sequence"/>
</dbReference>
<protein>
    <submittedName>
        <fullName evidence="4">YcnI family protein</fullName>
    </submittedName>
</protein>
<keyword evidence="1" id="KW-0812">Transmembrane</keyword>
<keyword evidence="1" id="KW-1133">Transmembrane helix</keyword>